<accession>A0A0P1AT08</accession>
<reference evidence="2" key="1">
    <citation type="submission" date="2014-09" db="EMBL/GenBank/DDBJ databases">
        <authorList>
            <person name="Sharma Rahul"/>
            <person name="Thines Marco"/>
        </authorList>
    </citation>
    <scope>NUCLEOTIDE SEQUENCE [LARGE SCALE GENOMIC DNA]</scope>
</reference>
<dbReference type="GeneID" id="36396700"/>
<evidence type="ECO:0000313" key="1">
    <source>
        <dbReference type="EMBL" id="CEG45341.1"/>
    </source>
</evidence>
<proteinExistence type="predicted"/>
<organism evidence="1 2">
    <name type="scientific">Plasmopara halstedii</name>
    <name type="common">Downy mildew of sunflower</name>
    <dbReference type="NCBI Taxonomy" id="4781"/>
    <lineage>
        <taxon>Eukaryota</taxon>
        <taxon>Sar</taxon>
        <taxon>Stramenopiles</taxon>
        <taxon>Oomycota</taxon>
        <taxon>Peronosporomycetes</taxon>
        <taxon>Peronosporales</taxon>
        <taxon>Peronosporaceae</taxon>
        <taxon>Plasmopara</taxon>
    </lineage>
</organism>
<name>A0A0P1AT08_PLAHL</name>
<dbReference type="AlphaFoldDB" id="A0A0P1AT08"/>
<dbReference type="RefSeq" id="XP_024581710.1">
    <property type="nucleotide sequence ID" value="XM_024716075.1"/>
</dbReference>
<keyword evidence="2" id="KW-1185">Reference proteome</keyword>
<evidence type="ECO:0000313" key="2">
    <source>
        <dbReference type="Proteomes" id="UP000054928"/>
    </source>
</evidence>
<dbReference type="EMBL" id="CCYD01001572">
    <property type="protein sequence ID" value="CEG45341.1"/>
    <property type="molecule type" value="Genomic_DNA"/>
</dbReference>
<dbReference type="Proteomes" id="UP000054928">
    <property type="component" value="Unassembled WGS sequence"/>
</dbReference>
<sequence>MAVPADINYSLQDRGEYGSLSTLLKHSLQSVAGAAQPVETRKHRGFRITGEDGCDIGHWHFGTVPKAHKTDFRC</sequence>
<protein>
    <submittedName>
        <fullName evidence="1">Uncharacterized protein</fullName>
    </submittedName>
</protein>